<evidence type="ECO:0000256" key="1">
    <source>
        <dbReference type="ARBA" id="ARBA00004651"/>
    </source>
</evidence>
<name>A0AAD1EMP2_9MICO</name>
<dbReference type="InterPro" id="IPR003856">
    <property type="entry name" value="LPS_length_determ_N"/>
</dbReference>
<dbReference type="InterPro" id="IPR050445">
    <property type="entry name" value="Bact_polysacc_biosynth/exp"/>
</dbReference>
<accession>A0AAD1EMP2</accession>
<sequence>MTKGTTDIMTLNGLFAGIGRRWVVIVAFALLGVVAALVLNSLLLPQYKADARVYVAVSSTGVLSTADRVAANSAAAQATVTYVALGTSDTVLQGVIDGLGLDETIEDFAKRVSVLSEPESVVITISATDPVPEQAATIANAVAAQLDAAVQGTDPATTTNGVAVPQIQLEVLSQATPPKLPVTGGLLVLLALGLLGGAVVGAGVAIVLTALDRRLRTGDDVRTSLERPLLGIVPAKAAKLDEMLNSTEIPARYSAVAFELSAIARARSFSSFAVAPASANTPHTASAVLLAKAMAVLGSSVVLVDGTAEGSALASASAGRPGLREVLSGAASLDEAIIKRPTDRVDLLPAGGARGGTPMGADPLRSLVQELEKVYDIVLVITGTLGATEQSVAFRGVADGAVLVLIEGKVDSPQAAADVHWIETAGTPVVGALLLARHKLQKAPAIV</sequence>
<evidence type="ECO:0000259" key="8">
    <source>
        <dbReference type="Pfam" id="PF02706"/>
    </source>
</evidence>
<organism evidence="9 10">
    <name type="scientific">Rathayibacter iranicus</name>
    <dbReference type="NCBI Taxonomy" id="59737"/>
    <lineage>
        <taxon>Bacteria</taxon>
        <taxon>Bacillati</taxon>
        <taxon>Actinomycetota</taxon>
        <taxon>Actinomycetes</taxon>
        <taxon>Micrococcales</taxon>
        <taxon>Microbacteriaceae</taxon>
        <taxon>Rathayibacter</taxon>
    </lineage>
</organism>
<dbReference type="Proteomes" id="UP000283946">
    <property type="component" value="Chromosome"/>
</dbReference>
<evidence type="ECO:0000256" key="4">
    <source>
        <dbReference type="ARBA" id="ARBA00022692"/>
    </source>
</evidence>
<dbReference type="InterPro" id="IPR027417">
    <property type="entry name" value="P-loop_NTPase"/>
</dbReference>
<comment type="subcellular location">
    <subcellularLocation>
        <location evidence="1">Cell membrane</location>
        <topology evidence="1">Multi-pass membrane protein</topology>
    </subcellularLocation>
</comment>
<feature type="transmembrane region" description="Helical" evidence="7">
    <location>
        <begin position="186"/>
        <end position="211"/>
    </location>
</feature>
<evidence type="ECO:0000256" key="2">
    <source>
        <dbReference type="ARBA" id="ARBA00006683"/>
    </source>
</evidence>
<dbReference type="PANTHER" id="PTHR32309:SF13">
    <property type="entry name" value="FERRIC ENTEROBACTIN TRANSPORT PROTEIN FEPE"/>
    <property type="match status" value="1"/>
</dbReference>
<keyword evidence="5 7" id="KW-1133">Transmembrane helix</keyword>
<dbReference type="KEGG" id="ria:C7V51_11020"/>
<dbReference type="GO" id="GO:0005886">
    <property type="term" value="C:plasma membrane"/>
    <property type="evidence" value="ECO:0007669"/>
    <property type="project" value="UniProtKB-SubCell"/>
</dbReference>
<feature type="transmembrane region" description="Helical" evidence="7">
    <location>
        <begin position="21"/>
        <end position="44"/>
    </location>
</feature>
<evidence type="ECO:0000313" key="10">
    <source>
        <dbReference type="Proteomes" id="UP000283946"/>
    </source>
</evidence>
<dbReference type="EMBL" id="CP028130">
    <property type="protein sequence ID" value="AZZ56352.1"/>
    <property type="molecule type" value="Genomic_DNA"/>
</dbReference>
<dbReference type="PANTHER" id="PTHR32309">
    <property type="entry name" value="TYROSINE-PROTEIN KINASE"/>
    <property type="match status" value="1"/>
</dbReference>
<protein>
    <recommendedName>
        <fullName evidence="8">Polysaccharide chain length determinant N-terminal domain-containing protein</fullName>
    </recommendedName>
</protein>
<evidence type="ECO:0000256" key="3">
    <source>
        <dbReference type="ARBA" id="ARBA00022475"/>
    </source>
</evidence>
<dbReference type="SUPFAM" id="SSF52540">
    <property type="entry name" value="P-loop containing nucleoside triphosphate hydrolases"/>
    <property type="match status" value="1"/>
</dbReference>
<evidence type="ECO:0000256" key="7">
    <source>
        <dbReference type="SAM" id="Phobius"/>
    </source>
</evidence>
<evidence type="ECO:0000313" key="9">
    <source>
        <dbReference type="EMBL" id="AZZ56352.1"/>
    </source>
</evidence>
<dbReference type="AlphaFoldDB" id="A0AAD1EMP2"/>
<comment type="similarity">
    <text evidence="2">Belongs to the CpsC/CapA family.</text>
</comment>
<keyword evidence="3" id="KW-1003">Cell membrane</keyword>
<keyword evidence="4 7" id="KW-0812">Transmembrane</keyword>
<keyword evidence="6 7" id="KW-0472">Membrane</keyword>
<gene>
    <name evidence="9" type="ORF">C7V51_11020</name>
</gene>
<proteinExistence type="inferred from homology"/>
<dbReference type="Gene3D" id="3.40.50.300">
    <property type="entry name" value="P-loop containing nucleotide triphosphate hydrolases"/>
    <property type="match status" value="1"/>
</dbReference>
<feature type="domain" description="Polysaccharide chain length determinant N-terminal" evidence="8">
    <location>
        <begin position="10"/>
        <end position="97"/>
    </location>
</feature>
<evidence type="ECO:0000256" key="6">
    <source>
        <dbReference type="ARBA" id="ARBA00023136"/>
    </source>
</evidence>
<dbReference type="Pfam" id="PF02706">
    <property type="entry name" value="Wzz"/>
    <property type="match status" value="1"/>
</dbReference>
<reference evidence="9 10" key="1">
    <citation type="submission" date="2018-03" db="EMBL/GenBank/DDBJ databases">
        <title>Bacteriophage NCPPB3778 and a type I-E CRISPR drive the evolution of the US Biological Select Agent, Rathayibacter toxicus.</title>
        <authorList>
            <person name="Davis E.W.II."/>
            <person name="Tabima J.F."/>
            <person name="Weisberg A.J."/>
            <person name="Dantas Lopes L."/>
            <person name="Wiseman M.S."/>
            <person name="Wiseman M.S."/>
            <person name="Pupko T."/>
            <person name="Belcher M.S."/>
            <person name="Sechler A.J."/>
            <person name="Tancos M.A."/>
            <person name="Schroeder B.K."/>
            <person name="Murray T.D."/>
            <person name="Luster D.G."/>
            <person name="Schneider W.L."/>
            <person name="Rogers E."/>
            <person name="Andreote F.D."/>
            <person name="Grunwald N.J."/>
            <person name="Putnam M.L."/>
            <person name="Chang J.H."/>
        </authorList>
    </citation>
    <scope>NUCLEOTIDE SEQUENCE [LARGE SCALE GENOMIC DNA]</scope>
    <source>
        <strain evidence="9 10">NCCPB 2253</strain>
    </source>
</reference>
<evidence type="ECO:0000256" key="5">
    <source>
        <dbReference type="ARBA" id="ARBA00022989"/>
    </source>
</evidence>
<dbReference type="GO" id="GO:0004713">
    <property type="term" value="F:protein tyrosine kinase activity"/>
    <property type="evidence" value="ECO:0007669"/>
    <property type="project" value="TreeGrafter"/>
</dbReference>